<dbReference type="GO" id="GO:0016192">
    <property type="term" value="P:vesicle-mediated transport"/>
    <property type="evidence" value="ECO:0007669"/>
    <property type="project" value="InterPro"/>
</dbReference>
<gene>
    <name evidence="9" type="ORF">NADFUDRAFT_54097</name>
</gene>
<comment type="subcellular location">
    <subcellularLocation>
        <location evidence="4">Endosome</location>
        <location evidence="4">Multivesicular body membrane</location>
        <topology evidence="4">Peripheral membrane protein</topology>
    </subcellularLocation>
    <subcellularLocation>
        <location evidence="1 4">Prevacuolar compartment membrane</location>
        <topology evidence="1 4">Peripheral membrane protein</topology>
    </subcellularLocation>
    <subcellularLocation>
        <location evidence="4">Vacuole membrane</location>
        <topology evidence="4">Peripheral membrane protein</topology>
    </subcellularLocation>
</comment>
<feature type="domain" description="FUZ/MON1/HPS1 first Longin" evidence="6">
    <location>
        <begin position="55"/>
        <end position="183"/>
    </location>
</feature>
<evidence type="ECO:0000259" key="6">
    <source>
        <dbReference type="Pfam" id="PF19036"/>
    </source>
</evidence>
<dbReference type="GO" id="GO:0006914">
    <property type="term" value="P:autophagy"/>
    <property type="evidence" value="ECO:0007669"/>
    <property type="project" value="UniProtKB-UniRule"/>
</dbReference>
<dbReference type="Pfam" id="PF19036">
    <property type="entry name" value="Fuz_longin_1"/>
    <property type="match status" value="1"/>
</dbReference>
<protein>
    <recommendedName>
        <fullName evidence="3 4">Vacuolar fusion protein MON1</fullName>
    </recommendedName>
</protein>
<keyword evidence="4" id="KW-0653">Protein transport</keyword>
<feature type="region of interest" description="Disordered" evidence="5">
    <location>
        <begin position="1"/>
        <end position="41"/>
    </location>
</feature>
<evidence type="ECO:0000256" key="1">
    <source>
        <dbReference type="ARBA" id="ARBA00004380"/>
    </source>
</evidence>
<dbReference type="InterPro" id="IPR043972">
    <property type="entry name" value="FUZ/MON1/HPS1_longin_1"/>
</dbReference>
<dbReference type="PRINTS" id="PR01546">
    <property type="entry name" value="YEAST73DUF"/>
</dbReference>
<comment type="similarity">
    <text evidence="2 4">Belongs to the MON1/SAND family.</text>
</comment>
<keyword evidence="4" id="KW-0072">Autophagy</keyword>
<evidence type="ECO:0000313" key="9">
    <source>
        <dbReference type="EMBL" id="ODQ67846.1"/>
    </source>
</evidence>
<dbReference type="Pfam" id="PF19037">
    <property type="entry name" value="Fuz_longin_2"/>
    <property type="match status" value="1"/>
</dbReference>
<keyword evidence="4" id="KW-0926">Vacuole</keyword>
<dbReference type="OrthoDB" id="272411at2759"/>
<keyword evidence="4" id="KW-0967">Endosome</keyword>
<dbReference type="Proteomes" id="UP000095009">
    <property type="component" value="Unassembled WGS sequence"/>
</dbReference>
<dbReference type="PANTHER" id="PTHR13027">
    <property type="entry name" value="SAND PROTEIN-RELATED"/>
    <property type="match status" value="1"/>
</dbReference>
<dbReference type="STRING" id="857566.A0A1E3PQZ2"/>
<evidence type="ECO:0000256" key="5">
    <source>
        <dbReference type="SAM" id="MobiDB-lite"/>
    </source>
</evidence>
<keyword evidence="4" id="KW-0472">Membrane</keyword>
<feature type="domain" description="FUZ/MON1/HPS1 third Longin" evidence="8">
    <location>
        <begin position="351"/>
        <end position="452"/>
    </location>
</feature>
<dbReference type="PANTHER" id="PTHR13027:SF7">
    <property type="entry name" value="VACUOLAR FUSION PROTEIN MON1 HOMOLOG"/>
    <property type="match status" value="1"/>
</dbReference>
<evidence type="ECO:0000259" key="8">
    <source>
        <dbReference type="Pfam" id="PF19038"/>
    </source>
</evidence>
<dbReference type="GO" id="GO:0006623">
    <property type="term" value="P:protein targeting to vacuole"/>
    <property type="evidence" value="ECO:0007669"/>
    <property type="project" value="UniProtKB-UniRule"/>
</dbReference>
<organism evidence="9 10">
    <name type="scientific">Nadsonia fulvescens var. elongata DSM 6958</name>
    <dbReference type="NCBI Taxonomy" id="857566"/>
    <lineage>
        <taxon>Eukaryota</taxon>
        <taxon>Fungi</taxon>
        <taxon>Dikarya</taxon>
        <taxon>Ascomycota</taxon>
        <taxon>Saccharomycotina</taxon>
        <taxon>Dipodascomycetes</taxon>
        <taxon>Dipodascales</taxon>
        <taxon>Dipodascales incertae sedis</taxon>
        <taxon>Nadsonia</taxon>
    </lineage>
</organism>
<keyword evidence="4" id="KW-0813">Transport</keyword>
<accession>A0A1E3PQZ2</accession>
<dbReference type="GO" id="GO:0035658">
    <property type="term" value="C:Mon1-Ccz1 complex"/>
    <property type="evidence" value="ECO:0007669"/>
    <property type="project" value="TreeGrafter"/>
</dbReference>
<dbReference type="GO" id="GO:0000329">
    <property type="term" value="C:fungal-type vacuole membrane"/>
    <property type="evidence" value="ECO:0007669"/>
    <property type="project" value="TreeGrafter"/>
</dbReference>
<dbReference type="AlphaFoldDB" id="A0A1E3PQZ2"/>
<sequence>MDGLTHRPTQNPDHSVPPLETGLNDIDISYDSGSEHDDNLDEDTSNLEVFLSQEKHFFILSTAGKPIYSLHGDDNMIMSYMGVLLTIISFFQGQSHDTDNSDQLRSFTAGNSLFVASYEDPLILVAISKRGESEQQLRNQIDVLYTQILSTLTKSQISRVFKGRTNFDLRRLLGGTEKFLTALTREICKGSPPILLSALECAKLPRTIREKITTILLSHKSPSLLYGLVVSDSRLVSVIRPRKHSLHPPDLLLLFNMIFHTTAFRDGEEHWVPICLPKFNSTGFLYAHIFQFSKNSVLVLISADKDAFFELRTVKDNILKSLRRDNLIKPIELAVNNGFSFRTIDIPVPHIRHFLYKSKLDVQFIMPNIEPHFFPTTSSRKALMGYYHKLHAMVHAKNGGKLKMVYFTKGSATFFGCDSPTFELYFATGPDTTKAILTLSVRAILAWVSKNKERLFIMGGGVF</sequence>
<name>A0A1E3PQZ2_9ASCO</name>
<evidence type="ECO:0000256" key="3">
    <source>
        <dbReference type="ARBA" id="ARBA00018132"/>
    </source>
</evidence>
<feature type="domain" description="FUZ/MON1/HPS1 second Longin" evidence="7">
    <location>
        <begin position="223"/>
        <end position="319"/>
    </location>
</feature>
<dbReference type="EMBL" id="KV454406">
    <property type="protein sequence ID" value="ODQ67846.1"/>
    <property type="molecule type" value="Genomic_DNA"/>
</dbReference>
<reference evidence="9 10" key="1">
    <citation type="journal article" date="2016" name="Proc. Natl. Acad. Sci. U.S.A.">
        <title>Comparative genomics of biotechnologically important yeasts.</title>
        <authorList>
            <person name="Riley R."/>
            <person name="Haridas S."/>
            <person name="Wolfe K.H."/>
            <person name="Lopes M.R."/>
            <person name="Hittinger C.T."/>
            <person name="Goeker M."/>
            <person name="Salamov A.A."/>
            <person name="Wisecaver J.H."/>
            <person name="Long T.M."/>
            <person name="Calvey C.H."/>
            <person name="Aerts A.L."/>
            <person name="Barry K.W."/>
            <person name="Choi C."/>
            <person name="Clum A."/>
            <person name="Coughlan A.Y."/>
            <person name="Deshpande S."/>
            <person name="Douglass A.P."/>
            <person name="Hanson S.J."/>
            <person name="Klenk H.-P."/>
            <person name="LaButti K.M."/>
            <person name="Lapidus A."/>
            <person name="Lindquist E.A."/>
            <person name="Lipzen A.M."/>
            <person name="Meier-Kolthoff J.P."/>
            <person name="Ohm R.A."/>
            <person name="Otillar R.P."/>
            <person name="Pangilinan J.L."/>
            <person name="Peng Y."/>
            <person name="Rokas A."/>
            <person name="Rosa C.A."/>
            <person name="Scheuner C."/>
            <person name="Sibirny A.A."/>
            <person name="Slot J.C."/>
            <person name="Stielow J.B."/>
            <person name="Sun H."/>
            <person name="Kurtzman C.P."/>
            <person name="Blackwell M."/>
            <person name="Grigoriev I.V."/>
            <person name="Jeffries T.W."/>
        </authorList>
    </citation>
    <scope>NUCLEOTIDE SEQUENCE [LARGE SCALE GENOMIC DNA]</scope>
    <source>
        <strain evidence="9 10">DSM 6958</strain>
    </source>
</reference>
<dbReference type="InterPro" id="IPR004353">
    <property type="entry name" value="Mon1"/>
</dbReference>
<comment type="function">
    <text evidence="4">Required for multiple vacuole delivery pathways including the cytoplasm to vacuole transport (Cvt), autophagy, pexophagy and endocytosis.</text>
</comment>
<evidence type="ECO:0000256" key="2">
    <source>
        <dbReference type="ARBA" id="ARBA00008968"/>
    </source>
</evidence>
<dbReference type="Pfam" id="PF19038">
    <property type="entry name" value="Fuz_longin_3"/>
    <property type="match status" value="1"/>
</dbReference>
<dbReference type="InterPro" id="IPR043970">
    <property type="entry name" value="FUZ/MON1/HPS1_longin_3"/>
</dbReference>
<dbReference type="GO" id="GO:0032585">
    <property type="term" value="C:multivesicular body membrane"/>
    <property type="evidence" value="ECO:0007669"/>
    <property type="project" value="UniProtKB-SubCell"/>
</dbReference>
<evidence type="ECO:0000259" key="7">
    <source>
        <dbReference type="Pfam" id="PF19037"/>
    </source>
</evidence>
<evidence type="ECO:0000313" key="10">
    <source>
        <dbReference type="Proteomes" id="UP000095009"/>
    </source>
</evidence>
<proteinExistence type="inferred from homology"/>
<keyword evidence="10" id="KW-1185">Reference proteome</keyword>
<evidence type="ECO:0000256" key="4">
    <source>
        <dbReference type="RuleBase" id="RU367048"/>
    </source>
</evidence>
<dbReference type="InterPro" id="IPR043971">
    <property type="entry name" value="FUZ/MON1/HPS1_longin_2"/>
</dbReference>